<name>A0ABY9EHQ4_9GAMM</name>
<accession>A0ABY9EHQ4</accession>
<dbReference type="RefSeq" id="WP_301416721.1">
    <property type="nucleotide sequence ID" value="NZ_CP098023.1"/>
</dbReference>
<reference evidence="1 2" key="1">
    <citation type="submission" date="2022-05" db="EMBL/GenBank/DDBJ databases">
        <title>Microbulbifer sp. nov., isolated from sponge.</title>
        <authorList>
            <person name="Gao L."/>
        </authorList>
    </citation>
    <scope>NUCLEOTIDE SEQUENCE [LARGE SCALE GENOMIC DNA]</scope>
    <source>
        <strain evidence="1 2">MI-G</strain>
    </source>
</reference>
<evidence type="ECO:0000313" key="1">
    <source>
        <dbReference type="EMBL" id="WKD50436.1"/>
    </source>
</evidence>
<dbReference type="EMBL" id="CP098023">
    <property type="protein sequence ID" value="WKD50436.1"/>
    <property type="molecule type" value="Genomic_DNA"/>
</dbReference>
<organism evidence="1 2">
    <name type="scientific">Microbulbifer spongiae</name>
    <dbReference type="NCBI Taxonomy" id="2944933"/>
    <lineage>
        <taxon>Bacteria</taxon>
        <taxon>Pseudomonadati</taxon>
        <taxon>Pseudomonadota</taxon>
        <taxon>Gammaproteobacteria</taxon>
        <taxon>Cellvibrionales</taxon>
        <taxon>Microbulbiferaceae</taxon>
        <taxon>Microbulbifer</taxon>
    </lineage>
</organism>
<proteinExistence type="predicted"/>
<gene>
    <name evidence="1" type="ORF">M8T91_03090</name>
</gene>
<protein>
    <submittedName>
        <fullName evidence="1">Uncharacterized protein</fullName>
    </submittedName>
</protein>
<keyword evidence="2" id="KW-1185">Reference proteome</keyword>
<evidence type="ECO:0000313" key="2">
    <source>
        <dbReference type="Proteomes" id="UP001321520"/>
    </source>
</evidence>
<dbReference type="Proteomes" id="UP001321520">
    <property type="component" value="Chromosome"/>
</dbReference>
<sequence length="101" mass="11174">MIDCSILAKRILKRDNKPITLNYTKITPLKSFLRLKREQVYITLGRNESGSATAFLRNVFGANTGQCPVLRYAYPLAWGFGIQGQPSMLAGSHPASEGKSE</sequence>